<dbReference type="EMBL" id="CP128399">
    <property type="protein sequence ID" value="WJW65668.1"/>
    <property type="molecule type" value="Genomic_DNA"/>
</dbReference>
<sequence>MAGNKREVYLDYAATTPVDPAVVEAMLPIFSTDWGNASALYHKGRVANQRITEAREQIALILGCTPGELIFTGGGTESDNLALKGAAEYGLKKGLGNHLIVSAFEHHAVLHTAAYLKEKGFEITFLPVNQDGLIDPAEVQRAIIPRKTSLLSVMYANNEIGTIQPLGEISRIAHQYNVPFHTDAVQAAGQLPLKVRELGVDMLSLSAHKFYGPKGVGLLYLRQGLQLAWQQLGGSQERKRRAGTENVPGIVGMAKALTLAEEKRPQETLRLVGLRDRLLQGIMSQIPGTTVNGTLDPTRRLVNNLNVSFEGIDSEGLLQALDLQGIAASNGSACNVGSIEPSHVIRAIGGVENSAAGTLRLTLGKDTSDEDIEYVLEKLPLVVSRMRALKQSSFA</sequence>
<dbReference type="GO" id="GO:0051536">
    <property type="term" value="F:iron-sulfur cluster binding"/>
    <property type="evidence" value="ECO:0007669"/>
    <property type="project" value="UniProtKB-KW"/>
</dbReference>
<evidence type="ECO:0000256" key="1">
    <source>
        <dbReference type="ARBA" id="ARBA00001933"/>
    </source>
</evidence>
<dbReference type="Gene3D" id="3.40.640.10">
    <property type="entry name" value="Type I PLP-dependent aspartate aminotransferase-like (Major domain)"/>
    <property type="match status" value="1"/>
</dbReference>
<dbReference type="Proteomes" id="UP001431572">
    <property type="component" value="Chromosome 1"/>
</dbReference>
<name>A0A8T7LZ74_9CHLR</name>
<evidence type="ECO:0000313" key="15">
    <source>
        <dbReference type="Proteomes" id="UP001431572"/>
    </source>
</evidence>
<evidence type="ECO:0000256" key="2">
    <source>
        <dbReference type="ARBA" id="ARBA00006490"/>
    </source>
</evidence>
<dbReference type="GO" id="GO:0031071">
    <property type="term" value="F:cysteine desulfurase activity"/>
    <property type="evidence" value="ECO:0007669"/>
    <property type="project" value="UniProtKB-EC"/>
</dbReference>
<keyword evidence="5" id="KW-0479">Metal-binding</keyword>
<dbReference type="InterPro" id="IPR015422">
    <property type="entry name" value="PyrdxlP-dep_Trfase_small"/>
</dbReference>
<reference evidence="12 14" key="1">
    <citation type="submission" date="2020-06" db="EMBL/GenBank/DDBJ databases">
        <title>Anoxygenic phototrophic Chloroflexota member uses a Type I reaction center.</title>
        <authorList>
            <person name="Tsuji J.M."/>
            <person name="Shaw N.A."/>
            <person name="Nagashima S."/>
            <person name="Venkiteswaran J."/>
            <person name="Schiff S.L."/>
            <person name="Hanada S."/>
            <person name="Tank M."/>
            <person name="Neufeld J.D."/>
        </authorList>
    </citation>
    <scope>NUCLEOTIDE SEQUENCE [LARGE SCALE GENOMIC DNA]</scope>
    <source>
        <strain evidence="12">L227-S17</strain>
    </source>
</reference>
<evidence type="ECO:0000313" key="14">
    <source>
        <dbReference type="Proteomes" id="UP000521676"/>
    </source>
</evidence>
<evidence type="ECO:0000313" key="12">
    <source>
        <dbReference type="EMBL" id="NWJ46297.1"/>
    </source>
</evidence>
<evidence type="ECO:0000256" key="3">
    <source>
        <dbReference type="ARBA" id="ARBA00012239"/>
    </source>
</evidence>
<dbReference type="AlphaFoldDB" id="A0A8T7LZ74"/>
<accession>A0A8T7LZ74</accession>
<evidence type="ECO:0000313" key="13">
    <source>
        <dbReference type="EMBL" id="WJW65668.1"/>
    </source>
</evidence>
<keyword evidence="6" id="KW-0663">Pyridoxal phosphate</keyword>
<dbReference type="Gene3D" id="1.10.260.50">
    <property type="match status" value="1"/>
</dbReference>
<keyword evidence="8" id="KW-0411">Iron-sulfur</keyword>
<dbReference type="RefSeq" id="WP_341467556.1">
    <property type="nucleotide sequence ID" value="NZ_CP128399.1"/>
</dbReference>
<feature type="domain" description="Aminotransferase class V" evidence="11">
    <location>
        <begin position="8"/>
        <end position="375"/>
    </location>
</feature>
<dbReference type="EC" id="2.8.1.7" evidence="3"/>
<organism evidence="12 14">
    <name type="scientific">Candidatus Chlorohelix allophototropha</name>
    <dbReference type="NCBI Taxonomy" id="3003348"/>
    <lineage>
        <taxon>Bacteria</taxon>
        <taxon>Bacillati</taxon>
        <taxon>Chloroflexota</taxon>
        <taxon>Chloroflexia</taxon>
        <taxon>Candidatus Chloroheliales</taxon>
        <taxon>Candidatus Chloroheliaceae</taxon>
        <taxon>Candidatus Chlorohelix</taxon>
    </lineage>
</organism>
<evidence type="ECO:0000256" key="10">
    <source>
        <dbReference type="RuleBase" id="RU004504"/>
    </source>
</evidence>
<proteinExistence type="inferred from homology"/>
<dbReference type="GO" id="GO:0046872">
    <property type="term" value="F:metal ion binding"/>
    <property type="evidence" value="ECO:0007669"/>
    <property type="project" value="UniProtKB-KW"/>
</dbReference>
<comment type="catalytic activity">
    <reaction evidence="9">
        <text>(sulfur carrier)-H + L-cysteine = (sulfur carrier)-SH + L-alanine</text>
        <dbReference type="Rhea" id="RHEA:43892"/>
        <dbReference type="Rhea" id="RHEA-COMP:14737"/>
        <dbReference type="Rhea" id="RHEA-COMP:14739"/>
        <dbReference type="ChEBI" id="CHEBI:29917"/>
        <dbReference type="ChEBI" id="CHEBI:35235"/>
        <dbReference type="ChEBI" id="CHEBI:57972"/>
        <dbReference type="ChEBI" id="CHEBI:64428"/>
        <dbReference type="EC" id="2.8.1.7"/>
    </reaction>
</comment>
<dbReference type="InterPro" id="IPR020578">
    <property type="entry name" value="Aminotrans_V_PyrdxlP_BS"/>
</dbReference>
<dbReference type="FunFam" id="3.40.640.10:FF:000084">
    <property type="entry name" value="IscS-like cysteine desulfurase"/>
    <property type="match status" value="1"/>
</dbReference>
<dbReference type="InterPro" id="IPR000192">
    <property type="entry name" value="Aminotrans_V_dom"/>
</dbReference>
<evidence type="ECO:0000256" key="7">
    <source>
        <dbReference type="ARBA" id="ARBA00023004"/>
    </source>
</evidence>
<evidence type="ECO:0000256" key="9">
    <source>
        <dbReference type="ARBA" id="ARBA00050776"/>
    </source>
</evidence>
<gene>
    <name evidence="12" type="ORF">HXX08_10510</name>
    <name evidence="13" type="ORF">OZ401_001446</name>
</gene>
<dbReference type="Pfam" id="PF00266">
    <property type="entry name" value="Aminotran_5"/>
    <property type="match status" value="1"/>
</dbReference>
<evidence type="ECO:0000256" key="4">
    <source>
        <dbReference type="ARBA" id="ARBA00022679"/>
    </source>
</evidence>
<dbReference type="PANTHER" id="PTHR11601:SF34">
    <property type="entry name" value="CYSTEINE DESULFURASE"/>
    <property type="match status" value="1"/>
</dbReference>
<evidence type="ECO:0000256" key="5">
    <source>
        <dbReference type="ARBA" id="ARBA00022723"/>
    </source>
</evidence>
<evidence type="ECO:0000259" key="11">
    <source>
        <dbReference type="Pfam" id="PF00266"/>
    </source>
</evidence>
<dbReference type="SUPFAM" id="SSF53383">
    <property type="entry name" value="PLP-dependent transferases"/>
    <property type="match status" value="1"/>
</dbReference>
<dbReference type="InterPro" id="IPR015424">
    <property type="entry name" value="PyrdxlP-dep_Trfase"/>
</dbReference>
<comment type="similarity">
    <text evidence="2">Belongs to the class-V pyridoxal-phosphate-dependent aminotransferase family. NifS/IscS subfamily.</text>
</comment>
<keyword evidence="7" id="KW-0408">Iron</keyword>
<keyword evidence="15" id="KW-1185">Reference proteome</keyword>
<dbReference type="InterPro" id="IPR015421">
    <property type="entry name" value="PyrdxlP-dep_Trfase_major"/>
</dbReference>
<dbReference type="InterPro" id="IPR016454">
    <property type="entry name" value="Cysteine_dSase"/>
</dbReference>
<dbReference type="Gene3D" id="3.90.1150.10">
    <property type="entry name" value="Aspartate Aminotransferase, domain 1"/>
    <property type="match status" value="1"/>
</dbReference>
<dbReference type="PIRSF" id="PIRSF005572">
    <property type="entry name" value="NifS"/>
    <property type="match status" value="1"/>
</dbReference>
<evidence type="ECO:0000256" key="6">
    <source>
        <dbReference type="ARBA" id="ARBA00022898"/>
    </source>
</evidence>
<dbReference type="PANTHER" id="PTHR11601">
    <property type="entry name" value="CYSTEINE DESULFURYLASE FAMILY MEMBER"/>
    <property type="match status" value="1"/>
</dbReference>
<comment type="cofactor">
    <cofactor evidence="1 10">
        <name>pyridoxal 5'-phosphate</name>
        <dbReference type="ChEBI" id="CHEBI:597326"/>
    </cofactor>
</comment>
<dbReference type="Proteomes" id="UP000521676">
    <property type="component" value="Unassembled WGS sequence"/>
</dbReference>
<reference evidence="13" key="2">
    <citation type="journal article" date="2024" name="Nature">
        <title>Anoxygenic phototroph of the Chloroflexota uses a type I reaction centre.</title>
        <authorList>
            <person name="Tsuji J.M."/>
            <person name="Shaw N.A."/>
            <person name="Nagashima S."/>
            <person name="Venkiteswaran J.J."/>
            <person name="Schiff S.L."/>
            <person name="Watanabe T."/>
            <person name="Fukui M."/>
            <person name="Hanada S."/>
            <person name="Tank M."/>
            <person name="Neufeld J.D."/>
        </authorList>
    </citation>
    <scope>NUCLEOTIDE SEQUENCE</scope>
    <source>
        <strain evidence="13">L227-S17</strain>
    </source>
</reference>
<evidence type="ECO:0000256" key="8">
    <source>
        <dbReference type="ARBA" id="ARBA00023014"/>
    </source>
</evidence>
<dbReference type="EMBL" id="JACATZ010000001">
    <property type="protein sequence ID" value="NWJ46297.1"/>
    <property type="molecule type" value="Genomic_DNA"/>
</dbReference>
<dbReference type="PROSITE" id="PS00595">
    <property type="entry name" value="AA_TRANSFER_CLASS_5"/>
    <property type="match status" value="1"/>
</dbReference>
<protein>
    <recommendedName>
        <fullName evidence="3">cysteine desulfurase</fullName>
        <ecNumber evidence="3">2.8.1.7</ecNumber>
    </recommendedName>
</protein>
<keyword evidence="4" id="KW-0808">Transferase</keyword>